<feature type="region of interest" description="Disordered" evidence="2">
    <location>
        <begin position="367"/>
        <end position="387"/>
    </location>
</feature>
<keyword evidence="5" id="KW-1185">Reference proteome</keyword>
<dbReference type="GO" id="GO:0010468">
    <property type="term" value="P:regulation of gene expression"/>
    <property type="evidence" value="ECO:0007669"/>
    <property type="project" value="UniProtKB-ARBA"/>
</dbReference>
<dbReference type="PANTHER" id="PTHR31662:SF33">
    <property type="entry name" value="DNA-BINDING STOREKEEPER PROTEIN TRANSCRIPTIONAL REGULATOR-LIKE PROTEIN"/>
    <property type="match status" value="1"/>
</dbReference>
<feature type="domain" description="Glabrous enhancer-binding protein-like DBD" evidence="3">
    <location>
        <begin position="276"/>
        <end position="367"/>
    </location>
</feature>
<dbReference type="PANTHER" id="PTHR31662">
    <property type="entry name" value="BNAANNG10740D PROTEIN-RELATED"/>
    <property type="match status" value="1"/>
</dbReference>
<protein>
    <recommendedName>
        <fullName evidence="3">Glabrous enhancer-binding protein-like DBD domain-containing protein</fullName>
    </recommendedName>
</protein>
<dbReference type="Pfam" id="PF04504">
    <property type="entry name" value="GeBP-like_DBD"/>
    <property type="match status" value="1"/>
</dbReference>
<feature type="region of interest" description="Disordered" evidence="2">
    <location>
        <begin position="181"/>
        <end position="253"/>
    </location>
</feature>
<evidence type="ECO:0000313" key="5">
    <source>
        <dbReference type="Proteomes" id="UP001630127"/>
    </source>
</evidence>
<evidence type="ECO:0000256" key="1">
    <source>
        <dbReference type="ARBA" id="ARBA00010820"/>
    </source>
</evidence>
<comment type="similarity">
    <text evidence="1">Belongs to the GeBP family.</text>
</comment>
<evidence type="ECO:0000313" key="4">
    <source>
        <dbReference type="EMBL" id="KAL3530235.1"/>
    </source>
</evidence>
<sequence length="387" mass="43656">MAAPPPPAPIPSDTEILNRIYTYKHINGSEPKEDGEVGMEVFVRIYLHSNADPQLVRQRINTLDEQYMARRHMLERGRERAEDWPRLDQEIFALSHRLWYNCRYSESDTTEDETNLSGPPLSNDSTSLDEPSSIHRRQHVDHQSSPLDQTNQASTSRTYHSDDLVLQHMWHRDIKAANVLLDTPTTNPNPNSNPNSNPSDAENTPERSYSADVSNNTNVSPDEDTPQNYSSADQSNTNTTVSKDSASSSMTKRRRLFDNLNQQGGDRDTTAAPAAQDINILTRMVTYSEANNGVYPSVSAETLSEFVKNWLHSDADPGEVGKRIQELREMYGKYLMMNNNDDEGGKPVYSDSRDDRLLLDLSKKLWHHEFGNPNDDSAGGKSSDDKS</sequence>
<name>A0ABD3AHU0_9GENT</name>
<feature type="compositionally biased region" description="Polar residues" evidence="2">
    <location>
        <begin position="143"/>
        <end position="158"/>
    </location>
</feature>
<feature type="compositionally biased region" description="Low complexity" evidence="2">
    <location>
        <begin position="183"/>
        <end position="199"/>
    </location>
</feature>
<dbReference type="InterPro" id="IPR053932">
    <property type="entry name" value="GeBP-like_DBD"/>
</dbReference>
<gene>
    <name evidence="4" type="ORF">ACH5RR_009557</name>
</gene>
<dbReference type="InterPro" id="IPR007592">
    <property type="entry name" value="GEBP"/>
</dbReference>
<accession>A0ABD3AHU0</accession>
<dbReference type="AlphaFoldDB" id="A0ABD3AHU0"/>
<evidence type="ECO:0000256" key="2">
    <source>
        <dbReference type="SAM" id="MobiDB-lite"/>
    </source>
</evidence>
<organism evidence="4 5">
    <name type="scientific">Cinchona calisaya</name>
    <dbReference type="NCBI Taxonomy" id="153742"/>
    <lineage>
        <taxon>Eukaryota</taxon>
        <taxon>Viridiplantae</taxon>
        <taxon>Streptophyta</taxon>
        <taxon>Embryophyta</taxon>
        <taxon>Tracheophyta</taxon>
        <taxon>Spermatophyta</taxon>
        <taxon>Magnoliopsida</taxon>
        <taxon>eudicotyledons</taxon>
        <taxon>Gunneridae</taxon>
        <taxon>Pentapetalae</taxon>
        <taxon>asterids</taxon>
        <taxon>lamiids</taxon>
        <taxon>Gentianales</taxon>
        <taxon>Rubiaceae</taxon>
        <taxon>Cinchonoideae</taxon>
        <taxon>Cinchoneae</taxon>
        <taxon>Cinchona</taxon>
    </lineage>
</organism>
<reference evidence="4 5" key="1">
    <citation type="submission" date="2024-11" db="EMBL/GenBank/DDBJ databases">
        <title>A near-complete genome assembly of Cinchona calisaya.</title>
        <authorList>
            <person name="Lian D.C."/>
            <person name="Zhao X.W."/>
            <person name="Wei L."/>
        </authorList>
    </citation>
    <scope>NUCLEOTIDE SEQUENCE [LARGE SCALE GENOMIC DNA]</scope>
    <source>
        <tissue evidence="4">Nenye</tissue>
    </source>
</reference>
<dbReference type="Proteomes" id="UP001630127">
    <property type="component" value="Unassembled WGS sequence"/>
</dbReference>
<proteinExistence type="inferred from homology"/>
<feature type="compositionally biased region" description="Polar residues" evidence="2">
    <location>
        <begin position="211"/>
        <end position="250"/>
    </location>
</feature>
<dbReference type="EMBL" id="JBJUIK010000004">
    <property type="protein sequence ID" value="KAL3530235.1"/>
    <property type="molecule type" value="Genomic_DNA"/>
</dbReference>
<feature type="compositionally biased region" description="Polar residues" evidence="2">
    <location>
        <begin position="115"/>
        <end position="130"/>
    </location>
</feature>
<comment type="caution">
    <text evidence="4">The sequence shown here is derived from an EMBL/GenBank/DDBJ whole genome shotgun (WGS) entry which is preliminary data.</text>
</comment>
<feature type="region of interest" description="Disordered" evidence="2">
    <location>
        <begin position="108"/>
        <end position="158"/>
    </location>
</feature>
<evidence type="ECO:0000259" key="3">
    <source>
        <dbReference type="Pfam" id="PF04504"/>
    </source>
</evidence>